<sequence>MREGNALAYRVQKHAARRLHYDVRLELGGALKSWAVARGPSLVAGERRLAIAVADHGLGYADFEGVIAPGRYGAGVVLLWDRGTWEPEGDAVAALASGSLAFRLHGEKLTGRWRLMRMKPRPRERQESWLLIKSQDAAARGPGDPDILDEQPCSVATGRTVDEIAAAAARVE</sequence>
<dbReference type="AlphaFoldDB" id="A0A509E9R5"/>
<dbReference type="RefSeq" id="WP_185156722.1">
    <property type="nucleotide sequence ID" value="NZ_CABFPH010000003.1"/>
</dbReference>
<dbReference type="PANTHER" id="PTHR39465">
    <property type="entry name" value="DNA LIGASE D, 3'-PHOSPHOESTERASE DOMAIN"/>
    <property type="match status" value="1"/>
</dbReference>
<evidence type="ECO:0000259" key="1">
    <source>
        <dbReference type="Pfam" id="PF13298"/>
    </source>
</evidence>
<organism evidence="2 3">
    <name type="scientific">Methylobacterium symbioticum</name>
    <dbReference type="NCBI Taxonomy" id="2584084"/>
    <lineage>
        <taxon>Bacteria</taxon>
        <taxon>Pseudomonadati</taxon>
        <taxon>Pseudomonadota</taxon>
        <taxon>Alphaproteobacteria</taxon>
        <taxon>Hyphomicrobiales</taxon>
        <taxon>Methylobacteriaceae</taxon>
        <taxon>Methylobacterium</taxon>
    </lineage>
</organism>
<name>A0A509E9R5_9HYPH</name>
<protein>
    <submittedName>
        <fullName evidence="2">Multifunctional non-homologous end joining protein LigD</fullName>
    </submittedName>
</protein>
<proteinExistence type="predicted"/>
<evidence type="ECO:0000313" key="2">
    <source>
        <dbReference type="EMBL" id="VUD69883.1"/>
    </source>
</evidence>
<reference evidence="2 3" key="1">
    <citation type="submission" date="2019-06" db="EMBL/GenBank/DDBJ databases">
        <authorList>
            <person name="Rodrigo-Torres L."/>
            <person name="Arahal R. D."/>
            <person name="Lucena T."/>
        </authorList>
    </citation>
    <scope>NUCLEOTIDE SEQUENCE [LARGE SCALE GENOMIC DNA]</scope>
    <source>
        <strain evidence="2 3">SB0023/3</strain>
    </source>
</reference>
<accession>A0A509E9R5</accession>
<dbReference type="InterPro" id="IPR014144">
    <property type="entry name" value="LigD_PE_domain"/>
</dbReference>
<dbReference type="EMBL" id="CABFPH010000003">
    <property type="protein sequence ID" value="VUD69883.1"/>
    <property type="molecule type" value="Genomic_DNA"/>
</dbReference>
<feature type="domain" description="DNA ligase D 3'-phosphoesterase" evidence="1">
    <location>
        <begin position="12"/>
        <end position="117"/>
    </location>
</feature>
<dbReference type="Proteomes" id="UP000410984">
    <property type="component" value="Unassembled WGS sequence"/>
</dbReference>
<gene>
    <name evidence="2" type="primary">ligD_1</name>
    <name evidence="2" type="ORF">MET9862_00443</name>
</gene>
<dbReference type="Pfam" id="PF13298">
    <property type="entry name" value="LigD_N"/>
    <property type="match status" value="1"/>
</dbReference>
<dbReference type="NCBIfam" id="TIGR02777">
    <property type="entry name" value="LigD_PE_dom"/>
    <property type="match status" value="1"/>
</dbReference>
<dbReference type="PANTHER" id="PTHR39465:SF1">
    <property type="entry name" value="DNA LIGASE D 3'-PHOSPHOESTERASE DOMAIN-CONTAINING PROTEIN"/>
    <property type="match status" value="1"/>
</dbReference>
<evidence type="ECO:0000313" key="3">
    <source>
        <dbReference type="Proteomes" id="UP000410984"/>
    </source>
</evidence>
<keyword evidence="3" id="KW-1185">Reference proteome</keyword>